<keyword evidence="3" id="KW-0762">Sugar transport</keyword>
<evidence type="ECO:0000256" key="7">
    <source>
        <dbReference type="PROSITE-ProRule" id="PRU00423"/>
    </source>
</evidence>
<dbReference type="GO" id="GO:0008982">
    <property type="term" value="F:protein-N(PI)-phosphohistidine-sugar phosphotransferase activity"/>
    <property type="evidence" value="ECO:0007669"/>
    <property type="project" value="InterPro"/>
</dbReference>
<evidence type="ECO:0000256" key="1">
    <source>
        <dbReference type="ARBA" id="ARBA00022448"/>
    </source>
</evidence>
<proteinExistence type="predicted"/>
<feature type="domain" description="PTS EIIB type-3" evidence="8">
    <location>
        <begin position="1"/>
        <end position="101"/>
    </location>
</feature>
<dbReference type="GO" id="GO:0009401">
    <property type="term" value="P:phosphoenolpyruvate-dependent sugar phosphotransferase system"/>
    <property type="evidence" value="ECO:0007669"/>
    <property type="project" value="UniProtKB-KW"/>
</dbReference>
<keyword evidence="5" id="KW-0598">Phosphotransferase system</keyword>
<evidence type="ECO:0000313" key="9">
    <source>
        <dbReference type="EMBL" id="AEM77854.1"/>
    </source>
</evidence>
<keyword evidence="1" id="KW-0813">Transport</keyword>
<protein>
    <submittedName>
        <fullName evidence="9">Phosphotransferase system lactose/cellobiose-specific IIB subunit</fullName>
    </submittedName>
</protein>
<evidence type="ECO:0000256" key="5">
    <source>
        <dbReference type="ARBA" id="ARBA00022683"/>
    </source>
</evidence>
<dbReference type="HOGENOM" id="CLU_147323_2_2_9"/>
<dbReference type="InterPro" id="IPR051819">
    <property type="entry name" value="PTS_sugar-specific_EIIB"/>
</dbReference>
<dbReference type="Pfam" id="PF02302">
    <property type="entry name" value="PTS_IIB"/>
    <property type="match status" value="1"/>
</dbReference>
<keyword evidence="6" id="KW-0418">Kinase</keyword>
<dbReference type="PROSITE" id="PS51100">
    <property type="entry name" value="PTS_EIIB_TYPE_3"/>
    <property type="match status" value="1"/>
</dbReference>
<organism evidence="9 10">
    <name type="scientific">Thermoanaerobacter wiegelii Rt8.B1</name>
    <dbReference type="NCBI Taxonomy" id="697303"/>
    <lineage>
        <taxon>Bacteria</taxon>
        <taxon>Bacillati</taxon>
        <taxon>Bacillota</taxon>
        <taxon>Clostridia</taxon>
        <taxon>Thermoanaerobacterales</taxon>
        <taxon>Thermoanaerobacteraceae</taxon>
        <taxon>Thermoanaerobacter</taxon>
    </lineage>
</organism>
<dbReference type="eggNOG" id="COG1440">
    <property type="taxonomic scope" value="Bacteria"/>
</dbReference>
<dbReference type="InterPro" id="IPR036095">
    <property type="entry name" value="PTS_EIIB-like_sf"/>
</dbReference>
<dbReference type="InterPro" id="IPR003501">
    <property type="entry name" value="PTS_EIIB_2/3"/>
</dbReference>
<evidence type="ECO:0000259" key="8">
    <source>
        <dbReference type="PROSITE" id="PS51100"/>
    </source>
</evidence>
<evidence type="ECO:0000313" key="10">
    <source>
        <dbReference type="Proteomes" id="UP000008276"/>
    </source>
</evidence>
<dbReference type="KEGG" id="twi:Thewi_0363"/>
<accession>G2MUV3</accession>
<gene>
    <name evidence="9" type="ORF">Thewi_0363</name>
</gene>
<evidence type="ECO:0000256" key="3">
    <source>
        <dbReference type="ARBA" id="ARBA00022597"/>
    </source>
</evidence>
<dbReference type="InterPro" id="IPR013012">
    <property type="entry name" value="PTS_EIIB_3"/>
</dbReference>
<dbReference type="PANTHER" id="PTHR34581">
    <property type="entry name" value="PTS SYSTEM N,N'-DIACETYLCHITOBIOSE-SPECIFIC EIIB COMPONENT"/>
    <property type="match status" value="1"/>
</dbReference>
<keyword evidence="4 9" id="KW-0808">Transferase</keyword>
<dbReference type="PANTHER" id="PTHR34581:SF2">
    <property type="entry name" value="PTS SYSTEM N,N'-DIACETYLCHITOBIOSE-SPECIFIC EIIB COMPONENT"/>
    <property type="match status" value="1"/>
</dbReference>
<sequence length="101" mass="10830">MVRIVLVCAAGLSTGLLVEAIKKAASKRGLDISVEAVGVERLETKINNADVVLLGPQIRFREEEIKKIAKVPVAAIDPMTYGTINGEKVLEQALSLCKANE</sequence>
<dbReference type="STRING" id="697303.Thewi_0363"/>
<dbReference type="EMBL" id="CP002991">
    <property type="protein sequence ID" value="AEM77854.1"/>
    <property type="molecule type" value="Genomic_DNA"/>
</dbReference>
<dbReference type="SUPFAM" id="SSF52794">
    <property type="entry name" value="PTS system IIB component-like"/>
    <property type="match status" value="1"/>
</dbReference>
<evidence type="ECO:0000256" key="6">
    <source>
        <dbReference type="ARBA" id="ARBA00022777"/>
    </source>
</evidence>
<evidence type="ECO:0000256" key="2">
    <source>
        <dbReference type="ARBA" id="ARBA00022553"/>
    </source>
</evidence>
<name>G2MUV3_9THEO</name>
<dbReference type="GO" id="GO:0016301">
    <property type="term" value="F:kinase activity"/>
    <property type="evidence" value="ECO:0007669"/>
    <property type="project" value="UniProtKB-KW"/>
</dbReference>
<keyword evidence="10" id="KW-1185">Reference proteome</keyword>
<keyword evidence="2" id="KW-0597">Phosphoprotein</keyword>
<evidence type="ECO:0000256" key="4">
    <source>
        <dbReference type="ARBA" id="ARBA00022679"/>
    </source>
</evidence>
<feature type="modified residue" description="Phosphocysteine; by EIIA" evidence="7">
    <location>
        <position position="8"/>
    </location>
</feature>
<dbReference type="Proteomes" id="UP000008276">
    <property type="component" value="Chromosome"/>
</dbReference>
<dbReference type="Gene3D" id="3.40.50.2300">
    <property type="match status" value="1"/>
</dbReference>
<reference evidence="9 10" key="1">
    <citation type="submission" date="2011-08" db="EMBL/GenBank/DDBJ databases">
        <title>Complete sequence of Thermoanaerobacter wiegelii Rt8.B1.</title>
        <authorList>
            <consortium name="US DOE Joint Genome Institute"/>
            <person name="Lucas S."/>
            <person name="Han J."/>
            <person name="Lapidus A."/>
            <person name="Cheng J.-F."/>
            <person name="Goodwin L."/>
            <person name="Pitluck S."/>
            <person name="Peters L."/>
            <person name="Mikhailova N."/>
            <person name="Zeytun A."/>
            <person name="Daligault H."/>
            <person name="Detter J.C."/>
            <person name="Han C."/>
            <person name="Tapia R."/>
            <person name="Land M."/>
            <person name="Hauser L."/>
            <person name="Kyrpides N."/>
            <person name="Ivanova N."/>
            <person name="Pagani I."/>
            <person name="Hemme C."/>
            <person name="Woyke T."/>
        </authorList>
    </citation>
    <scope>NUCLEOTIDE SEQUENCE [LARGE SCALE GENOMIC DNA]</scope>
    <source>
        <strain evidence="9 10">Rt8.B1</strain>
    </source>
</reference>
<dbReference type="CDD" id="cd05564">
    <property type="entry name" value="PTS_IIB_chitobiose_lichenan"/>
    <property type="match status" value="1"/>
</dbReference>
<dbReference type="AlphaFoldDB" id="G2MUV3"/>